<comment type="caution">
    <text evidence="1">The sequence shown here is derived from an EMBL/GenBank/DDBJ whole genome shotgun (WGS) entry which is preliminary data.</text>
</comment>
<sequence length="195" mass="21474">MDYTWPAGDRNNVKVLKSGTTIDSSGVVRAHAAYKVINKEQLSHGKISTKRFRFDTSSHLNFDKAPSAAKHLLLTQNKRSSPPPHYCPSPCHLPPPPCHCPSPGHLPSLPRHLATARHRATFRCRLLARHLTTFRCRLATASKRVSRCLDSCCCVIANLPSSLPSVSRHCAFPCCPDLSPRHCIAAEICCCCVAE</sequence>
<organism evidence="1 2">
    <name type="scientific">Sesamum alatum</name>
    <dbReference type="NCBI Taxonomy" id="300844"/>
    <lineage>
        <taxon>Eukaryota</taxon>
        <taxon>Viridiplantae</taxon>
        <taxon>Streptophyta</taxon>
        <taxon>Embryophyta</taxon>
        <taxon>Tracheophyta</taxon>
        <taxon>Spermatophyta</taxon>
        <taxon>Magnoliopsida</taxon>
        <taxon>eudicotyledons</taxon>
        <taxon>Gunneridae</taxon>
        <taxon>Pentapetalae</taxon>
        <taxon>asterids</taxon>
        <taxon>lamiids</taxon>
        <taxon>Lamiales</taxon>
        <taxon>Pedaliaceae</taxon>
        <taxon>Sesamum</taxon>
    </lineage>
</organism>
<proteinExistence type="predicted"/>
<name>A0AAE2CFF4_9LAMI</name>
<evidence type="ECO:0000313" key="1">
    <source>
        <dbReference type="EMBL" id="KAK4420153.1"/>
    </source>
</evidence>
<accession>A0AAE2CFF4</accession>
<keyword evidence="2" id="KW-1185">Reference proteome</keyword>
<evidence type="ECO:0000313" key="2">
    <source>
        <dbReference type="Proteomes" id="UP001293254"/>
    </source>
</evidence>
<reference evidence="1" key="2">
    <citation type="journal article" date="2024" name="Plant">
        <title>Genomic evolution and insights into agronomic trait innovations of Sesamum species.</title>
        <authorList>
            <person name="Miao H."/>
            <person name="Wang L."/>
            <person name="Qu L."/>
            <person name="Liu H."/>
            <person name="Sun Y."/>
            <person name="Le M."/>
            <person name="Wang Q."/>
            <person name="Wei S."/>
            <person name="Zheng Y."/>
            <person name="Lin W."/>
            <person name="Duan Y."/>
            <person name="Cao H."/>
            <person name="Xiong S."/>
            <person name="Wang X."/>
            <person name="Wei L."/>
            <person name="Li C."/>
            <person name="Ma Q."/>
            <person name="Ju M."/>
            <person name="Zhao R."/>
            <person name="Li G."/>
            <person name="Mu C."/>
            <person name="Tian Q."/>
            <person name="Mei H."/>
            <person name="Zhang T."/>
            <person name="Gao T."/>
            <person name="Zhang H."/>
        </authorList>
    </citation>
    <scope>NUCLEOTIDE SEQUENCE</scope>
    <source>
        <strain evidence="1">3651</strain>
    </source>
</reference>
<gene>
    <name evidence="1" type="ORF">Salat_2428200</name>
</gene>
<dbReference type="Proteomes" id="UP001293254">
    <property type="component" value="Unassembled WGS sequence"/>
</dbReference>
<protein>
    <submittedName>
        <fullName evidence="1">Uncharacterized protein</fullName>
    </submittedName>
</protein>
<dbReference type="EMBL" id="JACGWO010000009">
    <property type="protein sequence ID" value="KAK4420153.1"/>
    <property type="molecule type" value="Genomic_DNA"/>
</dbReference>
<reference evidence="1" key="1">
    <citation type="submission" date="2020-06" db="EMBL/GenBank/DDBJ databases">
        <authorList>
            <person name="Li T."/>
            <person name="Hu X."/>
            <person name="Zhang T."/>
            <person name="Song X."/>
            <person name="Zhang H."/>
            <person name="Dai N."/>
            <person name="Sheng W."/>
            <person name="Hou X."/>
            <person name="Wei L."/>
        </authorList>
    </citation>
    <scope>NUCLEOTIDE SEQUENCE</scope>
    <source>
        <strain evidence="1">3651</strain>
        <tissue evidence="1">Leaf</tissue>
    </source>
</reference>
<dbReference type="AlphaFoldDB" id="A0AAE2CFF4"/>